<proteinExistence type="predicted"/>
<name>A0ACB7FJL5_NIBAL</name>
<protein>
    <submittedName>
        <fullName evidence="1">Uncharacterized protein</fullName>
    </submittedName>
</protein>
<evidence type="ECO:0000313" key="2">
    <source>
        <dbReference type="Proteomes" id="UP000805704"/>
    </source>
</evidence>
<dbReference type="Proteomes" id="UP000805704">
    <property type="component" value="Chromosome 10"/>
</dbReference>
<evidence type="ECO:0000313" key="1">
    <source>
        <dbReference type="EMBL" id="KAG8014326.1"/>
    </source>
</evidence>
<gene>
    <name evidence="1" type="ORF">GBF38_017300</name>
</gene>
<keyword evidence="2" id="KW-1185">Reference proteome</keyword>
<accession>A0ACB7FJL5</accession>
<dbReference type="EMBL" id="CM024798">
    <property type="protein sequence ID" value="KAG8014326.1"/>
    <property type="molecule type" value="Genomic_DNA"/>
</dbReference>
<organism evidence="1 2">
    <name type="scientific">Nibea albiflora</name>
    <name type="common">Yellow drum</name>
    <name type="synonym">Corvina albiflora</name>
    <dbReference type="NCBI Taxonomy" id="240163"/>
    <lineage>
        <taxon>Eukaryota</taxon>
        <taxon>Metazoa</taxon>
        <taxon>Chordata</taxon>
        <taxon>Craniata</taxon>
        <taxon>Vertebrata</taxon>
        <taxon>Euteleostomi</taxon>
        <taxon>Actinopterygii</taxon>
        <taxon>Neopterygii</taxon>
        <taxon>Teleostei</taxon>
        <taxon>Neoteleostei</taxon>
        <taxon>Acanthomorphata</taxon>
        <taxon>Eupercaria</taxon>
        <taxon>Sciaenidae</taxon>
        <taxon>Nibea</taxon>
    </lineage>
</organism>
<sequence length="159" mass="17091">MPANVLPSLCILLLRWDDSLTIRVQPLQFHLSATLASVIRAALRPKGPVSRASALSASLSLPVTLPPHSLAHPLSLRQQLRTGDTGVPATRGSQSAVPQKADMPRLRGVGAMGGDRQPRGHPDRAGAEHMQQFSSTAPTHTFPEHLLDLQRRQDGLVGE</sequence>
<comment type="caution">
    <text evidence="1">The sequence shown here is derived from an EMBL/GenBank/DDBJ whole genome shotgun (WGS) entry which is preliminary data.</text>
</comment>
<reference evidence="1" key="1">
    <citation type="submission" date="2020-04" db="EMBL/GenBank/DDBJ databases">
        <title>A chromosome-scale assembly and high-density genetic map of the yellow drum (Nibea albiflora) genome.</title>
        <authorList>
            <person name="Xu D."/>
            <person name="Zhang W."/>
            <person name="Chen R."/>
            <person name="Tan P."/>
            <person name="Wang L."/>
            <person name="Song H."/>
            <person name="Tian L."/>
            <person name="Zhu Q."/>
            <person name="Wang B."/>
        </authorList>
    </citation>
    <scope>NUCLEOTIDE SEQUENCE</scope>
    <source>
        <strain evidence="1">ZJHYS-2018</strain>
    </source>
</reference>